<evidence type="ECO:0000313" key="3">
    <source>
        <dbReference type="Proteomes" id="UP001498476"/>
    </source>
</evidence>
<organism evidence="2 3">
    <name type="scientific">Neonectria punicea</name>
    <dbReference type="NCBI Taxonomy" id="979145"/>
    <lineage>
        <taxon>Eukaryota</taxon>
        <taxon>Fungi</taxon>
        <taxon>Dikarya</taxon>
        <taxon>Ascomycota</taxon>
        <taxon>Pezizomycotina</taxon>
        <taxon>Sordariomycetes</taxon>
        <taxon>Hypocreomycetidae</taxon>
        <taxon>Hypocreales</taxon>
        <taxon>Nectriaceae</taxon>
        <taxon>Neonectria</taxon>
    </lineage>
</organism>
<feature type="compositionally biased region" description="Polar residues" evidence="1">
    <location>
        <begin position="44"/>
        <end position="53"/>
    </location>
</feature>
<name>A0ABR1HD90_9HYPO</name>
<evidence type="ECO:0000313" key="2">
    <source>
        <dbReference type="EMBL" id="KAK7418897.1"/>
    </source>
</evidence>
<dbReference type="Proteomes" id="UP001498476">
    <property type="component" value="Unassembled WGS sequence"/>
</dbReference>
<evidence type="ECO:0000256" key="1">
    <source>
        <dbReference type="SAM" id="MobiDB-lite"/>
    </source>
</evidence>
<feature type="region of interest" description="Disordered" evidence="1">
    <location>
        <begin position="1"/>
        <end position="102"/>
    </location>
</feature>
<reference evidence="2 3" key="1">
    <citation type="journal article" date="2025" name="Microbiol. Resour. Announc.">
        <title>Draft genome sequences for Neonectria magnoliae and Neonectria punicea, canker pathogens of Liriodendron tulipifera and Acer saccharum in West Virginia.</title>
        <authorList>
            <person name="Petronek H.M."/>
            <person name="Kasson M.T."/>
            <person name="Metheny A.M."/>
            <person name="Stauder C.M."/>
            <person name="Lovett B."/>
            <person name="Lynch S.C."/>
            <person name="Garnas J.R."/>
            <person name="Kasson L.R."/>
            <person name="Stajich J.E."/>
        </authorList>
    </citation>
    <scope>NUCLEOTIDE SEQUENCE [LARGE SCALE GENOMIC DNA]</scope>
    <source>
        <strain evidence="2 3">NRRL 64653</strain>
    </source>
</reference>
<dbReference type="EMBL" id="JAZAVJ010000042">
    <property type="protein sequence ID" value="KAK7418897.1"/>
    <property type="molecule type" value="Genomic_DNA"/>
</dbReference>
<keyword evidence="3" id="KW-1185">Reference proteome</keyword>
<sequence length="102" mass="11257">MQAAPSRDGNAEEEIIRSNDGSYREGQEESICTIHLSRPDPQRLTPSSPSDAPTSRHPMPVPHSAEPTRADIRDLGGRLRCHEPEGKKRECHSPAAAGIHWE</sequence>
<protein>
    <submittedName>
        <fullName evidence="2">Uncharacterized protein</fullName>
    </submittedName>
</protein>
<feature type="compositionally biased region" description="Basic and acidic residues" evidence="1">
    <location>
        <begin position="66"/>
        <end position="92"/>
    </location>
</feature>
<gene>
    <name evidence="2" type="ORF">QQX98_003600</name>
</gene>
<feature type="compositionally biased region" description="Basic and acidic residues" evidence="1">
    <location>
        <begin position="14"/>
        <end position="27"/>
    </location>
</feature>
<accession>A0ABR1HD90</accession>
<comment type="caution">
    <text evidence="2">The sequence shown here is derived from an EMBL/GenBank/DDBJ whole genome shotgun (WGS) entry which is preliminary data.</text>
</comment>
<proteinExistence type="predicted"/>